<protein>
    <submittedName>
        <fullName evidence="2">Uncharacterized protein</fullName>
    </submittedName>
</protein>
<accession>A0A915KN64</accession>
<sequence length="124" mass="14446">MQQQITGAQGIDLTVHQTPKKLPFISKFPLIYPHTCELKLFSPDMQSRTGASHGSKRPYDDPILPMHNRTKQSYRHFHNIEINGKRIAQFLHFDRYFESTFNCLVSIVYAPIRVNNNMVLQCIQ</sequence>
<proteinExistence type="predicted"/>
<reference evidence="2" key="1">
    <citation type="submission" date="2022-11" db="UniProtKB">
        <authorList>
            <consortium name="WormBaseParasite"/>
        </authorList>
    </citation>
    <scope>IDENTIFICATION</scope>
</reference>
<evidence type="ECO:0000313" key="1">
    <source>
        <dbReference type="Proteomes" id="UP000887565"/>
    </source>
</evidence>
<organism evidence="1 2">
    <name type="scientific">Romanomermis culicivorax</name>
    <name type="common">Nematode worm</name>
    <dbReference type="NCBI Taxonomy" id="13658"/>
    <lineage>
        <taxon>Eukaryota</taxon>
        <taxon>Metazoa</taxon>
        <taxon>Ecdysozoa</taxon>
        <taxon>Nematoda</taxon>
        <taxon>Enoplea</taxon>
        <taxon>Dorylaimia</taxon>
        <taxon>Mermithida</taxon>
        <taxon>Mermithoidea</taxon>
        <taxon>Mermithidae</taxon>
        <taxon>Romanomermis</taxon>
    </lineage>
</organism>
<dbReference type="WBParaSite" id="nRc.2.0.1.t40282-RA">
    <property type="protein sequence ID" value="nRc.2.0.1.t40282-RA"/>
    <property type="gene ID" value="nRc.2.0.1.g40282"/>
</dbReference>
<dbReference type="Proteomes" id="UP000887565">
    <property type="component" value="Unplaced"/>
</dbReference>
<evidence type="ECO:0000313" key="2">
    <source>
        <dbReference type="WBParaSite" id="nRc.2.0.1.t40282-RA"/>
    </source>
</evidence>
<keyword evidence="1" id="KW-1185">Reference proteome</keyword>
<dbReference type="AlphaFoldDB" id="A0A915KN64"/>
<name>A0A915KN64_ROMCU</name>